<evidence type="ECO:0000256" key="1">
    <source>
        <dbReference type="ARBA" id="ARBA00004123"/>
    </source>
</evidence>
<dbReference type="GO" id="GO:0003677">
    <property type="term" value="F:DNA binding"/>
    <property type="evidence" value="ECO:0007669"/>
    <property type="project" value="UniProtKB-UniRule"/>
</dbReference>
<feature type="region of interest" description="Disordered" evidence="9">
    <location>
        <begin position="88"/>
        <end position="117"/>
    </location>
</feature>
<evidence type="ECO:0000259" key="10">
    <source>
        <dbReference type="PROSITE" id="PS51011"/>
    </source>
</evidence>
<comment type="subcellular location">
    <subcellularLocation>
        <location evidence="1 8">Nucleus</location>
    </subcellularLocation>
</comment>
<dbReference type="AlphaFoldDB" id="A0A094KWR9"/>
<dbReference type="Gene3D" id="1.10.150.60">
    <property type="entry name" value="ARID DNA-binding domain"/>
    <property type="match status" value="1"/>
</dbReference>
<proteinExistence type="predicted"/>
<gene>
    <name evidence="12" type="ORF">N321_04980</name>
</gene>
<name>A0A094KWR9_ANTCR</name>
<comment type="subunit">
    <text evidence="7">Interacts (via REKLES DOMAIN) with NPM1; the interaction mediates ARID3C nuclear shuttling.</text>
</comment>
<dbReference type="InterPro" id="IPR001606">
    <property type="entry name" value="ARID_dom"/>
</dbReference>
<evidence type="ECO:0000313" key="12">
    <source>
        <dbReference type="EMBL" id="KFZ56327.1"/>
    </source>
</evidence>
<dbReference type="SUPFAM" id="SSF46774">
    <property type="entry name" value="ARID-like"/>
    <property type="match status" value="1"/>
</dbReference>
<dbReference type="GO" id="GO:0005634">
    <property type="term" value="C:nucleus"/>
    <property type="evidence" value="ECO:0007669"/>
    <property type="project" value="UniProtKB-SubCell"/>
</dbReference>
<dbReference type="InterPro" id="IPR045147">
    <property type="entry name" value="ARI3A/B/C"/>
</dbReference>
<evidence type="ECO:0000256" key="8">
    <source>
        <dbReference type="RuleBase" id="RU369100"/>
    </source>
</evidence>
<evidence type="ECO:0000256" key="6">
    <source>
        <dbReference type="ARBA" id="ARBA00058617"/>
    </source>
</evidence>
<evidence type="ECO:0000313" key="13">
    <source>
        <dbReference type="Proteomes" id="UP000053620"/>
    </source>
</evidence>
<organism evidence="12 13">
    <name type="scientific">Antrostomus carolinensis</name>
    <name type="common">Chuck-will's-widow</name>
    <name type="synonym">Caprimulgus carolinensis</name>
    <dbReference type="NCBI Taxonomy" id="279965"/>
    <lineage>
        <taxon>Eukaryota</taxon>
        <taxon>Metazoa</taxon>
        <taxon>Chordata</taxon>
        <taxon>Craniata</taxon>
        <taxon>Vertebrata</taxon>
        <taxon>Euteleostomi</taxon>
        <taxon>Archelosauria</taxon>
        <taxon>Archosauria</taxon>
        <taxon>Dinosauria</taxon>
        <taxon>Saurischia</taxon>
        <taxon>Theropoda</taxon>
        <taxon>Coelurosauria</taxon>
        <taxon>Aves</taxon>
        <taxon>Neognathae</taxon>
        <taxon>Neoaves</taxon>
        <taxon>Strisores</taxon>
        <taxon>Caprimulgiformes</taxon>
        <taxon>Caprimulgidae</taxon>
        <taxon>Antrostomus</taxon>
    </lineage>
</organism>
<dbReference type="Pfam" id="PF01388">
    <property type="entry name" value="ARID"/>
    <property type="match status" value="1"/>
</dbReference>
<feature type="non-terminal residue" evidence="12">
    <location>
        <position position="250"/>
    </location>
</feature>
<dbReference type="InterPro" id="IPR023334">
    <property type="entry name" value="REKLES_domain"/>
</dbReference>
<evidence type="ECO:0000259" key="11">
    <source>
        <dbReference type="PROSITE" id="PS51486"/>
    </source>
</evidence>
<evidence type="ECO:0000256" key="9">
    <source>
        <dbReference type="SAM" id="MobiDB-lite"/>
    </source>
</evidence>
<protein>
    <recommendedName>
        <fullName evidence="8">AT-rich interactive domain-containing protein 3</fullName>
        <shortName evidence="8">ARID domain-containing protein</shortName>
    </recommendedName>
</protein>
<dbReference type="Proteomes" id="UP000053620">
    <property type="component" value="Unassembled WGS sequence"/>
</dbReference>
<evidence type="ECO:0000256" key="7">
    <source>
        <dbReference type="ARBA" id="ARBA00065865"/>
    </source>
</evidence>
<dbReference type="SMART" id="SM00501">
    <property type="entry name" value="BRIGHT"/>
    <property type="match status" value="1"/>
</dbReference>
<dbReference type="EMBL" id="KL346762">
    <property type="protein sequence ID" value="KFZ56327.1"/>
    <property type="molecule type" value="Genomic_DNA"/>
</dbReference>
<feature type="compositionally biased region" description="Low complexity" evidence="9">
    <location>
        <begin position="98"/>
        <end position="117"/>
    </location>
</feature>
<dbReference type="SMART" id="SM01014">
    <property type="entry name" value="ARID"/>
    <property type="match status" value="1"/>
</dbReference>
<evidence type="ECO:0000256" key="3">
    <source>
        <dbReference type="ARBA" id="ARBA00023125"/>
    </source>
</evidence>
<dbReference type="PROSITE" id="PS51011">
    <property type="entry name" value="ARID"/>
    <property type="match status" value="1"/>
</dbReference>
<evidence type="ECO:0000256" key="2">
    <source>
        <dbReference type="ARBA" id="ARBA00023015"/>
    </source>
</evidence>
<dbReference type="FunFam" id="1.10.150.60:FF:000007">
    <property type="entry name" value="AT-rich interactive domain-containing protein 3C"/>
    <property type="match status" value="1"/>
</dbReference>
<accession>A0A094KWR9</accession>
<keyword evidence="5 8" id="KW-0539">Nucleus</keyword>
<dbReference type="GO" id="GO:0006357">
    <property type="term" value="P:regulation of transcription by RNA polymerase II"/>
    <property type="evidence" value="ECO:0007669"/>
    <property type="project" value="InterPro"/>
</dbReference>
<dbReference type="InterPro" id="IPR036431">
    <property type="entry name" value="ARID_dom_sf"/>
</dbReference>
<comment type="subunit">
    <text evidence="8">Homodimer.</text>
</comment>
<feature type="non-terminal residue" evidence="12">
    <location>
        <position position="1"/>
    </location>
</feature>
<sequence>GTPINRIPIMAKQILDLYMLYKLVTEKGGLVEIINKKIWREITKGLNLPTSITSAAFTLRTQYMKYLYAYECEKKSLSSPAELQAAIDGNRREGRRPSYSSSLFSYSPTTTGPPSLLSPPKIRFPIIGVAPGSGTSNPQVSPAAAVRKGQLLVLAVKRVAGLRGDGVPLTVSMPNRIAVPVTLASQQATVAARTATLEQLRERLESGEPPEKKVSRMTEEEQRLFQQALQRNLFSMARQIPMKIKINGKG</sequence>
<dbReference type="PROSITE" id="PS51486">
    <property type="entry name" value="REKLES"/>
    <property type="match status" value="1"/>
</dbReference>
<dbReference type="PANTHER" id="PTHR15348">
    <property type="entry name" value="AT-RICH INTERACTIVE DOMAIN-CONTAINING PROTEIN ARID DOMAIN- CONTAINING PROTEIN DEAD RINGER PROTEIN B-CELL REGULATOR OF IGH TRANSCRIPTION BRIGHT"/>
    <property type="match status" value="1"/>
</dbReference>
<dbReference type="PANTHER" id="PTHR15348:SF3">
    <property type="entry name" value="AT-RICH INTERACTIVE DOMAIN-CONTAINING PROTEIN 3B"/>
    <property type="match status" value="1"/>
</dbReference>
<keyword evidence="3 8" id="KW-0238">DNA-binding</keyword>
<reference evidence="12 13" key="1">
    <citation type="submission" date="2014-04" db="EMBL/GenBank/DDBJ databases">
        <title>Genome evolution of avian class.</title>
        <authorList>
            <person name="Zhang G."/>
            <person name="Li C."/>
        </authorList>
    </citation>
    <scope>NUCLEOTIDE SEQUENCE [LARGE SCALE GENOMIC DNA]</scope>
    <source>
        <strain evidence="12">BGI_N321</strain>
    </source>
</reference>
<evidence type="ECO:0000256" key="5">
    <source>
        <dbReference type="ARBA" id="ARBA00023242"/>
    </source>
</evidence>
<keyword evidence="4" id="KW-0804">Transcription</keyword>
<feature type="domain" description="ARID" evidence="10">
    <location>
        <begin position="1"/>
        <end position="75"/>
    </location>
</feature>
<keyword evidence="2 8" id="KW-0805">Transcription regulation</keyword>
<comment type="function">
    <text evidence="6">Transcription factor involved in monocyte-to-macrophage differentiation. Forms a complex with NPM1 to translocate to the nucleus, acting as a transcription factor that promotes the expression of the genes involved in macrophage differentiation, such as STAT3, STAT1 and JUNB.</text>
</comment>
<evidence type="ECO:0000256" key="4">
    <source>
        <dbReference type="ARBA" id="ARBA00023163"/>
    </source>
</evidence>
<feature type="domain" description="REKLES" evidence="11">
    <location>
        <begin position="195"/>
        <end position="250"/>
    </location>
</feature>
<keyword evidence="13" id="KW-1185">Reference proteome</keyword>